<sequence length="135" mass="14879">MLCSADARSDLLATVSDFLAILLSSSTMATDTIRLDIALPDSDLVVAVWRKMRVLSLHTPVRTAANPQFTTFVDNIGEDTTGNRQSLPLLNKTTEIDEARAFLSPSHILADACVCLDRTFLSPRNQLLDNLENQF</sequence>
<evidence type="ECO:0000313" key="1">
    <source>
        <dbReference type="EMBL" id="KAG2111010.1"/>
    </source>
</evidence>
<proteinExistence type="predicted"/>
<dbReference type="EMBL" id="JABBWM010000019">
    <property type="protein sequence ID" value="KAG2111010.1"/>
    <property type="molecule type" value="Genomic_DNA"/>
</dbReference>
<organism evidence="1 2">
    <name type="scientific">Suillus discolor</name>
    <dbReference type="NCBI Taxonomy" id="1912936"/>
    <lineage>
        <taxon>Eukaryota</taxon>
        <taxon>Fungi</taxon>
        <taxon>Dikarya</taxon>
        <taxon>Basidiomycota</taxon>
        <taxon>Agaricomycotina</taxon>
        <taxon>Agaricomycetes</taxon>
        <taxon>Agaricomycetidae</taxon>
        <taxon>Boletales</taxon>
        <taxon>Suillineae</taxon>
        <taxon>Suillaceae</taxon>
        <taxon>Suillus</taxon>
    </lineage>
</organism>
<name>A0A9P7FBH3_9AGAM</name>
<gene>
    <name evidence="1" type="ORF">F5147DRAFT_794842</name>
</gene>
<dbReference type="RefSeq" id="XP_041294484.1">
    <property type="nucleotide sequence ID" value="XM_041443149.1"/>
</dbReference>
<dbReference type="AlphaFoldDB" id="A0A9P7FBH3"/>
<dbReference type="OrthoDB" id="3366231at2759"/>
<protein>
    <submittedName>
        <fullName evidence="1">Uncharacterized protein</fullName>
    </submittedName>
</protein>
<dbReference type="GeneID" id="64705408"/>
<evidence type="ECO:0000313" key="2">
    <source>
        <dbReference type="Proteomes" id="UP000823399"/>
    </source>
</evidence>
<dbReference type="Proteomes" id="UP000823399">
    <property type="component" value="Unassembled WGS sequence"/>
</dbReference>
<comment type="caution">
    <text evidence="1">The sequence shown here is derived from an EMBL/GenBank/DDBJ whole genome shotgun (WGS) entry which is preliminary data.</text>
</comment>
<keyword evidence="2" id="KW-1185">Reference proteome</keyword>
<reference evidence="1" key="1">
    <citation type="journal article" date="2020" name="New Phytol.">
        <title>Comparative genomics reveals dynamic genome evolution in host specialist ectomycorrhizal fungi.</title>
        <authorList>
            <person name="Lofgren L.A."/>
            <person name="Nguyen N.H."/>
            <person name="Vilgalys R."/>
            <person name="Ruytinx J."/>
            <person name="Liao H.L."/>
            <person name="Branco S."/>
            <person name="Kuo A."/>
            <person name="LaButti K."/>
            <person name="Lipzen A."/>
            <person name="Andreopoulos W."/>
            <person name="Pangilinan J."/>
            <person name="Riley R."/>
            <person name="Hundley H."/>
            <person name="Na H."/>
            <person name="Barry K."/>
            <person name="Grigoriev I.V."/>
            <person name="Stajich J.E."/>
            <person name="Kennedy P.G."/>
        </authorList>
    </citation>
    <scope>NUCLEOTIDE SEQUENCE</scope>
    <source>
        <strain evidence="1">FC423</strain>
    </source>
</reference>
<accession>A0A9P7FBH3</accession>